<proteinExistence type="predicted"/>
<accession>A0A3Q3WS85</accession>
<keyword evidence="2" id="KW-1185">Reference proteome</keyword>
<dbReference type="AlphaFoldDB" id="A0A3Q3WS85"/>
<name>A0A3Q3WS85_MOLML</name>
<dbReference type="GO" id="GO:0003676">
    <property type="term" value="F:nucleic acid binding"/>
    <property type="evidence" value="ECO:0007669"/>
    <property type="project" value="InterPro"/>
</dbReference>
<evidence type="ECO:0008006" key="3">
    <source>
        <dbReference type="Google" id="ProtNLM"/>
    </source>
</evidence>
<reference evidence="1" key="2">
    <citation type="submission" date="2025-09" db="UniProtKB">
        <authorList>
            <consortium name="Ensembl"/>
        </authorList>
    </citation>
    <scope>IDENTIFICATION</scope>
</reference>
<evidence type="ECO:0000313" key="2">
    <source>
        <dbReference type="Proteomes" id="UP000261620"/>
    </source>
</evidence>
<dbReference type="Ensembl" id="ENSMMOT00000018376.1">
    <property type="protein sequence ID" value="ENSMMOP00000018083.1"/>
    <property type="gene ID" value="ENSMMOG00000013712.1"/>
</dbReference>
<dbReference type="Gene3D" id="3.30.420.10">
    <property type="entry name" value="Ribonuclease H-like superfamily/Ribonuclease H"/>
    <property type="match status" value="1"/>
</dbReference>
<dbReference type="STRING" id="94237.ENSMMOP00000018083"/>
<dbReference type="InterPro" id="IPR036397">
    <property type="entry name" value="RNaseH_sf"/>
</dbReference>
<protein>
    <recommendedName>
        <fullName evidence="3">Transposase Tc1-like domain-containing protein</fullName>
    </recommendedName>
</protein>
<evidence type="ECO:0000313" key="1">
    <source>
        <dbReference type="Ensembl" id="ENSMMOP00000018083.1"/>
    </source>
</evidence>
<sequence length="152" mass="17291">SPMSAVASHPRPKQSSHLHINTTMANDATVRAAKKTLLKKKNRLKRVKFAKLHKKWTKENWCKMLWTDESKFEEGGDITVKHGGGSIMVWGDISVSGTGNLVKINVPMDKKSIPKQSRGTPWTSQQRHLFTPKGNIIWELFSWAWIYLPKGQ</sequence>
<reference evidence="1" key="1">
    <citation type="submission" date="2025-08" db="UniProtKB">
        <authorList>
            <consortium name="Ensembl"/>
        </authorList>
    </citation>
    <scope>IDENTIFICATION</scope>
</reference>
<dbReference type="Proteomes" id="UP000261620">
    <property type="component" value="Unplaced"/>
</dbReference>
<organism evidence="1 2">
    <name type="scientific">Mola mola</name>
    <name type="common">Ocean sunfish</name>
    <name type="synonym">Tetraodon mola</name>
    <dbReference type="NCBI Taxonomy" id="94237"/>
    <lineage>
        <taxon>Eukaryota</taxon>
        <taxon>Metazoa</taxon>
        <taxon>Chordata</taxon>
        <taxon>Craniata</taxon>
        <taxon>Vertebrata</taxon>
        <taxon>Euteleostomi</taxon>
        <taxon>Actinopterygii</taxon>
        <taxon>Neopterygii</taxon>
        <taxon>Teleostei</taxon>
        <taxon>Neoteleostei</taxon>
        <taxon>Acanthomorphata</taxon>
        <taxon>Eupercaria</taxon>
        <taxon>Tetraodontiformes</taxon>
        <taxon>Molidae</taxon>
        <taxon>Mola</taxon>
    </lineage>
</organism>